<keyword evidence="5" id="KW-0067">ATP-binding</keyword>
<organism evidence="8 9">
    <name type="scientific">Amycolatopsis taiwanensis</name>
    <dbReference type="NCBI Taxonomy" id="342230"/>
    <lineage>
        <taxon>Bacteria</taxon>
        <taxon>Bacillati</taxon>
        <taxon>Actinomycetota</taxon>
        <taxon>Actinomycetes</taxon>
        <taxon>Pseudonocardiales</taxon>
        <taxon>Pseudonocardiaceae</taxon>
        <taxon>Amycolatopsis</taxon>
    </lineage>
</organism>
<dbReference type="Gene3D" id="3.30.200.20">
    <property type="entry name" value="Phosphorylase Kinase, domain 1"/>
    <property type="match status" value="1"/>
</dbReference>
<protein>
    <recommendedName>
        <fullName evidence="1">non-specific serine/threonine protein kinase</fullName>
        <ecNumber evidence="1">2.7.11.1</ecNumber>
    </recommendedName>
</protein>
<dbReference type="Gene3D" id="1.10.510.10">
    <property type="entry name" value="Transferase(Phosphotransferase) domain 1"/>
    <property type="match status" value="1"/>
</dbReference>
<dbReference type="PANTHER" id="PTHR43671">
    <property type="entry name" value="SERINE/THREONINE-PROTEIN KINASE NEK"/>
    <property type="match status" value="1"/>
</dbReference>
<evidence type="ECO:0000256" key="3">
    <source>
        <dbReference type="ARBA" id="ARBA00022741"/>
    </source>
</evidence>
<evidence type="ECO:0000256" key="2">
    <source>
        <dbReference type="ARBA" id="ARBA00022679"/>
    </source>
</evidence>
<dbReference type="GO" id="GO:0004674">
    <property type="term" value="F:protein serine/threonine kinase activity"/>
    <property type="evidence" value="ECO:0007669"/>
    <property type="project" value="UniProtKB-EC"/>
</dbReference>
<dbReference type="PANTHER" id="PTHR43671:SF13">
    <property type="entry name" value="SERINE_THREONINE-PROTEIN KINASE NEK2"/>
    <property type="match status" value="1"/>
</dbReference>
<keyword evidence="9" id="KW-1185">Reference proteome</keyword>
<dbReference type="SMART" id="SM00220">
    <property type="entry name" value="S_TKc"/>
    <property type="match status" value="1"/>
</dbReference>
<accession>A0A9W6VIL6</accession>
<dbReference type="GO" id="GO:0005524">
    <property type="term" value="F:ATP binding"/>
    <property type="evidence" value="ECO:0007669"/>
    <property type="project" value="UniProtKB-KW"/>
</dbReference>
<dbReference type="PROSITE" id="PS50011">
    <property type="entry name" value="PROTEIN_KINASE_DOM"/>
    <property type="match status" value="1"/>
</dbReference>
<dbReference type="InterPro" id="IPR000719">
    <property type="entry name" value="Prot_kinase_dom"/>
</dbReference>
<feature type="domain" description="Protein kinase" evidence="7">
    <location>
        <begin position="28"/>
        <end position="289"/>
    </location>
</feature>
<dbReference type="SUPFAM" id="SSF56112">
    <property type="entry name" value="Protein kinase-like (PK-like)"/>
    <property type="match status" value="1"/>
</dbReference>
<evidence type="ECO:0000313" key="9">
    <source>
        <dbReference type="Proteomes" id="UP001165136"/>
    </source>
</evidence>
<dbReference type="CDD" id="cd14014">
    <property type="entry name" value="STKc_PknB_like"/>
    <property type="match status" value="1"/>
</dbReference>
<dbReference type="RefSeq" id="WP_285488479.1">
    <property type="nucleotide sequence ID" value="NZ_BSTI01000012.1"/>
</dbReference>
<evidence type="ECO:0000256" key="4">
    <source>
        <dbReference type="ARBA" id="ARBA00022777"/>
    </source>
</evidence>
<dbReference type="Pfam" id="PF00069">
    <property type="entry name" value="Pkinase"/>
    <property type="match status" value="1"/>
</dbReference>
<reference evidence="8" key="1">
    <citation type="submission" date="2023-03" db="EMBL/GenBank/DDBJ databases">
        <title>Amycolatopsis taiwanensis NBRC 103393.</title>
        <authorList>
            <person name="Ichikawa N."/>
            <person name="Sato H."/>
            <person name="Tonouchi N."/>
        </authorList>
    </citation>
    <scope>NUCLEOTIDE SEQUENCE</scope>
    <source>
        <strain evidence="8">NBRC 103393</strain>
    </source>
</reference>
<proteinExistence type="predicted"/>
<evidence type="ECO:0000313" key="8">
    <source>
        <dbReference type="EMBL" id="GLY68589.1"/>
    </source>
</evidence>
<keyword evidence="3" id="KW-0547">Nucleotide-binding</keyword>
<evidence type="ECO:0000256" key="1">
    <source>
        <dbReference type="ARBA" id="ARBA00012513"/>
    </source>
</evidence>
<evidence type="ECO:0000259" key="7">
    <source>
        <dbReference type="PROSITE" id="PS50011"/>
    </source>
</evidence>
<dbReference type="EC" id="2.7.11.1" evidence="1"/>
<dbReference type="Proteomes" id="UP001165136">
    <property type="component" value="Unassembled WGS sequence"/>
</dbReference>
<keyword evidence="2" id="KW-0808">Transferase</keyword>
<feature type="compositionally biased region" description="Basic and acidic residues" evidence="6">
    <location>
        <begin position="1"/>
        <end position="12"/>
    </location>
</feature>
<evidence type="ECO:0000256" key="6">
    <source>
        <dbReference type="SAM" id="MobiDB-lite"/>
    </source>
</evidence>
<comment type="caution">
    <text evidence="8">The sequence shown here is derived from an EMBL/GenBank/DDBJ whole genome shotgun (WGS) entry which is preliminary data.</text>
</comment>
<gene>
    <name evidence="8" type="ORF">Atai01_52080</name>
</gene>
<dbReference type="EMBL" id="BSTI01000012">
    <property type="protein sequence ID" value="GLY68589.1"/>
    <property type="molecule type" value="Genomic_DNA"/>
</dbReference>
<dbReference type="InterPro" id="IPR011009">
    <property type="entry name" value="Kinase-like_dom_sf"/>
</dbReference>
<sequence>MTSVAETEKPETETPAPFQRGDEIAPGYRVIEHMRRGADLDTYDAWSEARYCRCFLKAPRPDRVDDTYTIRRIRLEAKLLLSFTHPHLVRAYEFVEPADDHPAVLVLETLRGSTLDYLIDTGGRFATRDLAYLGQHLCAGLRYMHDQGYLHLDIKPGNIIANEGSARIIDLSLAKRPGRHRGGSGTPTAMAPEQIRGGVLGPAADVWGVGLVLYEAATGVHPFDVEETPEKDNSVSAEDDDLDYPQLDVRAPSVRKERRLPRSLADVIDRCLEPDPEQRPSLSELTAVLTDVTGDDRPQPPA</sequence>
<feature type="region of interest" description="Disordered" evidence="6">
    <location>
        <begin position="1"/>
        <end position="21"/>
    </location>
</feature>
<evidence type="ECO:0000256" key="5">
    <source>
        <dbReference type="ARBA" id="ARBA00022840"/>
    </source>
</evidence>
<feature type="region of interest" description="Disordered" evidence="6">
    <location>
        <begin position="224"/>
        <end position="244"/>
    </location>
</feature>
<dbReference type="AlphaFoldDB" id="A0A9W6VIL6"/>
<keyword evidence="4" id="KW-0418">Kinase</keyword>
<dbReference type="InterPro" id="IPR050660">
    <property type="entry name" value="NEK_Ser/Thr_kinase"/>
</dbReference>
<name>A0A9W6VIL6_9PSEU</name>